<sequence length="228" mass="25886">MQIRQEDCTDRTDSYAAIREKSYGSFLKVASSLLSPCRSPHNSLVYLRMSALVFRRRSRTLLFGLTTQQHGDASLFPGPTKTASRSPPPILCIAKHHRQVPRRHKIDYRLLGCRCFSLSAWLVAESLTLFAIEVQFEHISKRGFSDTGRHRTTTLANLHSLCDNQIHPRHSPSVEDILSRHRLTSLAQNPWSLTRCACGQCLAVRHPTMEPHPTAPWPVVDRAKPTTW</sequence>
<gene>
    <name evidence="1" type="ORF">BDR25DRAFT_49544</name>
</gene>
<evidence type="ECO:0000313" key="2">
    <source>
        <dbReference type="Proteomes" id="UP000799755"/>
    </source>
</evidence>
<dbReference type="EMBL" id="MU003512">
    <property type="protein sequence ID" value="KAF2469440.1"/>
    <property type="molecule type" value="Genomic_DNA"/>
</dbReference>
<proteinExistence type="predicted"/>
<accession>A0ACB6QRC4</accession>
<keyword evidence="2" id="KW-1185">Reference proteome</keyword>
<reference evidence="1" key="1">
    <citation type="journal article" date="2020" name="Stud. Mycol.">
        <title>101 Dothideomycetes genomes: a test case for predicting lifestyles and emergence of pathogens.</title>
        <authorList>
            <person name="Haridas S."/>
            <person name="Albert R."/>
            <person name="Binder M."/>
            <person name="Bloem J."/>
            <person name="Labutti K."/>
            <person name="Salamov A."/>
            <person name="Andreopoulos B."/>
            <person name="Baker S."/>
            <person name="Barry K."/>
            <person name="Bills G."/>
            <person name="Bluhm B."/>
            <person name="Cannon C."/>
            <person name="Castanera R."/>
            <person name="Culley D."/>
            <person name="Daum C."/>
            <person name="Ezra D."/>
            <person name="Gonzalez J."/>
            <person name="Henrissat B."/>
            <person name="Kuo A."/>
            <person name="Liang C."/>
            <person name="Lipzen A."/>
            <person name="Lutzoni F."/>
            <person name="Magnuson J."/>
            <person name="Mondo S."/>
            <person name="Nolan M."/>
            <person name="Ohm R."/>
            <person name="Pangilinan J."/>
            <person name="Park H.-J."/>
            <person name="Ramirez L."/>
            <person name="Alfaro M."/>
            <person name="Sun H."/>
            <person name="Tritt A."/>
            <person name="Yoshinaga Y."/>
            <person name="Zwiers L.-H."/>
            <person name="Turgeon B."/>
            <person name="Goodwin S."/>
            <person name="Spatafora J."/>
            <person name="Crous P."/>
            <person name="Grigoriev I."/>
        </authorList>
    </citation>
    <scope>NUCLEOTIDE SEQUENCE</scope>
    <source>
        <strain evidence="1">ATCC 200398</strain>
    </source>
</reference>
<protein>
    <submittedName>
        <fullName evidence="1">Uncharacterized protein</fullName>
    </submittedName>
</protein>
<organism evidence="1 2">
    <name type="scientific">Lindgomyces ingoldianus</name>
    <dbReference type="NCBI Taxonomy" id="673940"/>
    <lineage>
        <taxon>Eukaryota</taxon>
        <taxon>Fungi</taxon>
        <taxon>Dikarya</taxon>
        <taxon>Ascomycota</taxon>
        <taxon>Pezizomycotina</taxon>
        <taxon>Dothideomycetes</taxon>
        <taxon>Pleosporomycetidae</taxon>
        <taxon>Pleosporales</taxon>
        <taxon>Lindgomycetaceae</taxon>
        <taxon>Lindgomyces</taxon>
    </lineage>
</organism>
<dbReference type="Proteomes" id="UP000799755">
    <property type="component" value="Unassembled WGS sequence"/>
</dbReference>
<name>A0ACB6QRC4_9PLEO</name>
<evidence type="ECO:0000313" key="1">
    <source>
        <dbReference type="EMBL" id="KAF2469440.1"/>
    </source>
</evidence>
<comment type="caution">
    <text evidence="1">The sequence shown here is derived from an EMBL/GenBank/DDBJ whole genome shotgun (WGS) entry which is preliminary data.</text>
</comment>